<accession>A0A7J7RKS0</accession>
<feature type="region of interest" description="Disordered" evidence="1">
    <location>
        <begin position="222"/>
        <end position="250"/>
    </location>
</feature>
<evidence type="ECO:0000313" key="3">
    <source>
        <dbReference type="Proteomes" id="UP000527355"/>
    </source>
</evidence>
<gene>
    <name evidence="2" type="ORF">mMyoMyo1_015877</name>
</gene>
<feature type="compositionally biased region" description="Gly residues" evidence="1">
    <location>
        <begin position="45"/>
        <end position="56"/>
    </location>
</feature>
<name>A0A7J7RKS0_MYOMY</name>
<feature type="compositionally biased region" description="Low complexity" evidence="1">
    <location>
        <begin position="309"/>
        <end position="354"/>
    </location>
</feature>
<feature type="compositionally biased region" description="Basic and acidic residues" evidence="1">
    <location>
        <begin position="298"/>
        <end position="308"/>
    </location>
</feature>
<evidence type="ECO:0000256" key="1">
    <source>
        <dbReference type="SAM" id="MobiDB-lite"/>
    </source>
</evidence>
<feature type="compositionally biased region" description="Low complexity" evidence="1">
    <location>
        <begin position="9"/>
        <end position="18"/>
    </location>
</feature>
<evidence type="ECO:0000313" key="2">
    <source>
        <dbReference type="EMBL" id="KAF6276738.1"/>
    </source>
</evidence>
<sequence>MSSEKSGDALRGPAAPAAARRRRPAPAGALAHRPGPRLRGADAPRGGGHAAAGGLRGPRVPPAAAALHRLRAGLPCGRALCRRDPGGRGSPLHAARAAAGPGAGPAGAQAPAARLHAHRSADHHLLLLAHGHHRYFQGGAGAHGPGARRHGVGRDRLARGAELLLHLPGGGHRGHGALHHPHRGHHHRRAAPRELLGSVRTPPARRRPAPLHLSAACAPAADPRGALHTRPRGCRTGMRPKLGLRGSPRGAGTLRIQFLRNRAEAHTPKDAASLGPSQTPGPRRPRLPSPLKAAPPGELREGPSRSREPGPASPASSIGSAPALKTPASRSAGSAFFSSSRGASGRRLGLGHRASPPDRQTPPVLAA</sequence>
<proteinExistence type="predicted"/>
<protein>
    <submittedName>
        <fullName evidence="2">Proline rich transmembrane protein 1</fullName>
    </submittedName>
</protein>
<organism evidence="2 3">
    <name type="scientific">Myotis myotis</name>
    <name type="common">Greater mouse-eared bat</name>
    <name type="synonym">Vespertilio myotis</name>
    <dbReference type="NCBI Taxonomy" id="51298"/>
    <lineage>
        <taxon>Eukaryota</taxon>
        <taxon>Metazoa</taxon>
        <taxon>Chordata</taxon>
        <taxon>Craniata</taxon>
        <taxon>Vertebrata</taxon>
        <taxon>Euteleostomi</taxon>
        <taxon>Mammalia</taxon>
        <taxon>Eutheria</taxon>
        <taxon>Laurasiatheria</taxon>
        <taxon>Chiroptera</taxon>
        <taxon>Yangochiroptera</taxon>
        <taxon>Vespertilionidae</taxon>
        <taxon>Myotis</taxon>
    </lineage>
</organism>
<reference evidence="2 3" key="1">
    <citation type="journal article" date="2020" name="Nature">
        <title>Six reference-quality genomes reveal evolution of bat adaptations.</title>
        <authorList>
            <person name="Jebb D."/>
            <person name="Huang Z."/>
            <person name="Pippel M."/>
            <person name="Hughes G.M."/>
            <person name="Lavrichenko K."/>
            <person name="Devanna P."/>
            <person name="Winkler S."/>
            <person name="Jermiin L.S."/>
            <person name="Skirmuntt E.C."/>
            <person name="Katzourakis A."/>
            <person name="Burkitt-Gray L."/>
            <person name="Ray D.A."/>
            <person name="Sullivan K.A.M."/>
            <person name="Roscito J.G."/>
            <person name="Kirilenko B.M."/>
            <person name="Davalos L.M."/>
            <person name="Corthals A.P."/>
            <person name="Power M.L."/>
            <person name="Jones G."/>
            <person name="Ransome R.D."/>
            <person name="Dechmann D.K.N."/>
            <person name="Locatelli A.G."/>
            <person name="Puechmaille S.J."/>
            <person name="Fedrigo O."/>
            <person name="Jarvis E.D."/>
            <person name="Hiller M."/>
            <person name="Vernes S.C."/>
            <person name="Myers E.W."/>
            <person name="Teeling E.C."/>
        </authorList>
    </citation>
    <scope>NUCLEOTIDE SEQUENCE [LARGE SCALE GENOMIC DNA]</scope>
    <source>
        <strain evidence="2">MMyoMyo1</strain>
        <tissue evidence="2">Flight muscle</tissue>
    </source>
</reference>
<keyword evidence="3" id="KW-1185">Reference proteome</keyword>
<dbReference type="EMBL" id="JABWUV010000026">
    <property type="protein sequence ID" value="KAF6276738.1"/>
    <property type="molecule type" value="Genomic_DNA"/>
</dbReference>
<comment type="caution">
    <text evidence="2">The sequence shown here is derived from an EMBL/GenBank/DDBJ whole genome shotgun (WGS) entry which is preliminary data.</text>
</comment>
<feature type="region of interest" description="Disordered" evidence="1">
    <location>
        <begin position="1"/>
        <end position="60"/>
    </location>
</feature>
<keyword evidence="2" id="KW-0472">Membrane</keyword>
<keyword evidence="2" id="KW-0812">Transmembrane</keyword>
<dbReference type="AlphaFoldDB" id="A0A7J7RKS0"/>
<dbReference type="Proteomes" id="UP000527355">
    <property type="component" value="Unassembled WGS sequence"/>
</dbReference>
<feature type="region of interest" description="Disordered" evidence="1">
    <location>
        <begin position="86"/>
        <end position="117"/>
    </location>
</feature>
<feature type="region of interest" description="Disordered" evidence="1">
    <location>
        <begin position="265"/>
        <end position="367"/>
    </location>
</feature>
<feature type="compositionally biased region" description="Low complexity" evidence="1">
    <location>
        <begin position="91"/>
        <end position="114"/>
    </location>
</feature>